<gene>
    <name evidence="1" type="ORF">PEVE_00020208</name>
</gene>
<dbReference type="Proteomes" id="UP001159427">
    <property type="component" value="Unassembled WGS sequence"/>
</dbReference>
<dbReference type="EMBL" id="CALNXI010002712">
    <property type="protein sequence ID" value="CAH3190168.1"/>
    <property type="molecule type" value="Genomic_DNA"/>
</dbReference>
<feature type="non-terminal residue" evidence="1">
    <location>
        <position position="154"/>
    </location>
</feature>
<name>A0ABN8SF74_9CNID</name>
<evidence type="ECO:0000313" key="1">
    <source>
        <dbReference type="EMBL" id="CAH3190168.1"/>
    </source>
</evidence>
<accession>A0ABN8SF74</accession>
<sequence>YHKVLIAPFVLILNHSFMLSLVVNITLTALPGDTTQSLTSLPSHFNSSLYADVNGFLNPSIITGENYRPDLLFLIQSKCLYVLELTVGFESNLNNNAVRKKEKYLNLINEISRNYRCVRFVNLSISSLGVFSDECSTFLDMMNDIGIDKKQQRY</sequence>
<evidence type="ECO:0000313" key="2">
    <source>
        <dbReference type="Proteomes" id="UP001159427"/>
    </source>
</evidence>
<keyword evidence="2" id="KW-1185">Reference proteome</keyword>
<organism evidence="1 2">
    <name type="scientific">Porites evermanni</name>
    <dbReference type="NCBI Taxonomy" id="104178"/>
    <lineage>
        <taxon>Eukaryota</taxon>
        <taxon>Metazoa</taxon>
        <taxon>Cnidaria</taxon>
        <taxon>Anthozoa</taxon>
        <taxon>Hexacorallia</taxon>
        <taxon>Scleractinia</taxon>
        <taxon>Fungiina</taxon>
        <taxon>Poritidae</taxon>
        <taxon>Porites</taxon>
    </lineage>
</organism>
<feature type="non-terminal residue" evidence="1">
    <location>
        <position position="1"/>
    </location>
</feature>
<reference evidence="1 2" key="1">
    <citation type="submission" date="2022-05" db="EMBL/GenBank/DDBJ databases">
        <authorList>
            <consortium name="Genoscope - CEA"/>
            <person name="William W."/>
        </authorList>
    </citation>
    <scope>NUCLEOTIDE SEQUENCE [LARGE SCALE GENOMIC DNA]</scope>
</reference>
<proteinExistence type="predicted"/>
<protein>
    <submittedName>
        <fullName evidence="1">Uncharacterized protein</fullName>
    </submittedName>
</protein>
<comment type="caution">
    <text evidence="1">The sequence shown here is derived from an EMBL/GenBank/DDBJ whole genome shotgun (WGS) entry which is preliminary data.</text>
</comment>